<comment type="caution">
    <text evidence="2">The sequence shown here is derived from an EMBL/GenBank/DDBJ whole genome shotgun (WGS) entry which is preliminary data.</text>
</comment>
<dbReference type="EMBL" id="JPZO01000016">
    <property type="protein sequence ID" value="KFZ32529.1"/>
    <property type="molecule type" value="Genomic_DNA"/>
</dbReference>
<evidence type="ECO:0000256" key="1">
    <source>
        <dbReference type="SAM" id="Phobius"/>
    </source>
</evidence>
<accession>A0A094J380</accession>
<protein>
    <submittedName>
        <fullName evidence="2">Uncharacterized protein</fullName>
    </submittedName>
</protein>
<proteinExistence type="predicted"/>
<organism evidence="2">
    <name type="scientific">Anoxybacillus flavithermus</name>
    <dbReference type="NCBI Taxonomy" id="33934"/>
    <lineage>
        <taxon>Bacteria</taxon>
        <taxon>Bacillati</taxon>
        <taxon>Bacillota</taxon>
        <taxon>Bacilli</taxon>
        <taxon>Bacillales</taxon>
        <taxon>Anoxybacillaceae</taxon>
        <taxon>Anoxybacillus</taxon>
    </lineage>
</organism>
<dbReference type="Pfam" id="PF05017">
    <property type="entry name" value="TMP"/>
    <property type="match status" value="3"/>
</dbReference>
<keyword evidence="1" id="KW-1133">Transmembrane helix</keyword>
<sequence length="61" mass="6873">MNTWNSIKDFTSATWESIKQVTTAVWNAIKDAVIAILTPFITVVTNLFNGMKNGLQMILRD</sequence>
<evidence type="ECO:0000313" key="2">
    <source>
        <dbReference type="EMBL" id="KFZ32529.1"/>
    </source>
</evidence>
<name>A0A094J380_9BACL</name>
<reference evidence="2" key="1">
    <citation type="submission" date="2014-08" db="EMBL/GenBank/DDBJ databases">
        <title>Fullgenome sequencing of Anoxybacillus sp.25 isolate from Garga hot-spring Russia.</title>
        <authorList>
            <person name="Rozanov A.S."/>
            <person name="Kotenko A.V."/>
            <person name="Malup T.K."/>
            <person name="Peltek S.E."/>
        </authorList>
    </citation>
    <scope>NUCLEOTIDE SEQUENCE [LARGE SCALE GENOMIC DNA]</scope>
    <source>
        <strain evidence="2">25</strain>
    </source>
</reference>
<dbReference type="Gene3D" id="1.20.120.20">
    <property type="entry name" value="Apolipoprotein"/>
    <property type="match status" value="1"/>
</dbReference>
<keyword evidence="1" id="KW-0812">Transmembrane</keyword>
<keyword evidence="1" id="KW-0472">Membrane</keyword>
<feature type="transmembrane region" description="Helical" evidence="1">
    <location>
        <begin position="32"/>
        <end position="51"/>
    </location>
</feature>
<dbReference type="AlphaFoldDB" id="A0A094J380"/>
<dbReference type="InterPro" id="IPR007713">
    <property type="entry name" value="TMP_rpt"/>
</dbReference>
<gene>
    <name evidence="2" type="ORF">JS44_03605</name>
</gene>